<organism evidence="7 8">
    <name type="scientific">Plastoroseomonas arctica</name>
    <dbReference type="NCBI Taxonomy" id="1509237"/>
    <lineage>
        <taxon>Bacteria</taxon>
        <taxon>Pseudomonadati</taxon>
        <taxon>Pseudomonadota</taxon>
        <taxon>Alphaproteobacteria</taxon>
        <taxon>Acetobacterales</taxon>
        <taxon>Acetobacteraceae</taxon>
        <taxon>Plastoroseomonas</taxon>
    </lineage>
</organism>
<feature type="domain" description="4Fe-4S ferredoxin-type" evidence="6">
    <location>
        <begin position="303"/>
        <end position="332"/>
    </location>
</feature>
<dbReference type="InterPro" id="IPR050572">
    <property type="entry name" value="Fe-S_Ferredoxin"/>
</dbReference>
<keyword evidence="2" id="KW-0479">Metal-binding</keyword>
<evidence type="ECO:0000313" key="8">
    <source>
        <dbReference type="Proteomes" id="UP001196068"/>
    </source>
</evidence>
<keyword evidence="3" id="KW-0408">Iron</keyword>
<evidence type="ECO:0000256" key="2">
    <source>
        <dbReference type="ARBA" id="ARBA00022723"/>
    </source>
</evidence>
<dbReference type="EMBL" id="JAAEDH010000002">
    <property type="protein sequence ID" value="MBR0654221.1"/>
    <property type="molecule type" value="Genomic_DNA"/>
</dbReference>
<sequence length="676" mass="70361">MRESGMADRVVFVCSCEETMPIDAAAIARGCGGRVREAEQLCAAQLDRFKAALGEGVPVTVGCTAMAPVFAEAAEDAGAEVPLTFVDIRELAGWSREAKRTGPKMAGMLAAAAEPMPPVALVPMKSAGVALVLGRDVVAIDAAAVLAEKLDVTVLLDGREAVEPRTGVAFPVLAGRVRAATGWLGAFELMVDGYARPRPSSRTAYEWGPPRDGAKSTCDVVVDLRGGPALFHETRQGYLRADPADAAAVERVVRQAGELVGEFDQPRFVAFEAGLCAHGRNRKTGCTRCLDLCPTGAITPGKDSVILSAEICAGCGACAAVCPTGAAQYALPPAEAMARRVRTMLLGYAEAGGRDAVVLFHDAEHGLPLLTALGRFGDGLPANVLPVKVNAVSSLDLGLLVAPLAWGAGAVRVLMPARRAEGAEGLLRNFGYAAEICAGLGLGADRVAGIERDDPFALGADLYGATLLRCVANPSRFLALGAPRELLAAALSELHRAVASDVSVVPLGTLAPLGAAVVDAAGCTLCLACTSACPVGAFTANPATPELRFQEDACVQCGLCVATCPEKVISLAPRVNFAPEAKTPVVVKAEAPAVCTRCAKPFGTASSIARVKQKLAGHWMFADPARLAVLELCEECRMVTASEGGIDPYAGPTRPVTKTTEDWMREAERAKRREEE</sequence>
<evidence type="ECO:0000256" key="4">
    <source>
        <dbReference type="ARBA" id="ARBA00023014"/>
    </source>
</evidence>
<reference evidence="7" key="1">
    <citation type="submission" date="2020-01" db="EMBL/GenBank/DDBJ databases">
        <authorList>
            <person name="Rat A."/>
        </authorList>
    </citation>
    <scope>NUCLEOTIDE SEQUENCE</scope>
    <source>
        <strain evidence="7">LMG 28251</strain>
    </source>
</reference>
<feature type="domain" description="4Fe-4S ferredoxin-type" evidence="6">
    <location>
        <begin position="514"/>
        <end position="543"/>
    </location>
</feature>
<reference evidence="7" key="2">
    <citation type="journal article" date="2021" name="Syst. Appl. Microbiol.">
        <title>Roseomonas hellenica sp. nov., isolated from roots of wild-growing Alkanna tinctoria.</title>
        <authorList>
            <person name="Rat A."/>
            <person name="Naranjo H.D."/>
            <person name="Lebbe L."/>
            <person name="Cnockaert M."/>
            <person name="Krigas N."/>
            <person name="Grigoriadou K."/>
            <person name="Maloupa E."/>
            <person name="Willems A."/>
        </authorList>
    </citation>
    <scope>NUCLEOTIDE SEQUENCE</scope>
    <source>
        <strain evidence="7">LMG 28251</strain>
    </source>
</reference>
<evidence type="ECO:0000259" key="6">
    <source>
        <dbReference type="PROSITE" id="PS51379"/>
    </source>
</evidence>
<name>A0AAF1KL26_9PROT</name>
<dbReference type="Proteomes" id="UP001196068">
    <property type="component" value="Unassembled WGS sequence"/>
</dbReference>
<dbReference type="InterPro" id="IPR017900">
    <property type="entry name" value="4Fe4S_Fe_S_CS"/>
</dbReference>
<dbReference type="PANTHER" id="PTHR43687:SF4">
    <property type="entry name" value="BLR5484 PROTEIN"/>
    <property type="match status" value="1"/>
</dbReference>
<dbReference type="InterPro" id="IPR017896">
    <property type="entry name" value="4Fe4S_Fe-S-bd"/>
</dbReference>
<evidence type="ECO:0000256" key="3">
    <source>
        <dbReference type="ARBA" id="ARBA00023004"/>
    </source>
</evidence>
<evidence type="ECO:0000256" key="5">
    <source>
        <dbReference type="SAM" id="MobiDB-lite"/>
    </source>
</evidence>
<keyword evidence="8" id="KW-1185">Reference proteome</keyword>
<protein>
    <submittedName>
        <fullName evidence="7">4Fe-4S dicluster domain-containing protein</fullName>
    </submittedName>
</protein>
<accession>A0AAF1KL26</accession>
<dbReference type="PROSITE" id="PS51379">
    <property type="entry name" value="4FE4S_FER_2"/>
    <property type="match status" value="3"/>
</dbReference>
<dbReference type="Gene3D" id="3.30.70.20">
    <property type="match status" value="2"/>
</dbReference>
<keyword evidence="4" id="KW-0411">Iron-sulfur</keyword>
<dbReference type="SUPFAM" id="SSF54862">
    <property type="entry name" value="4Fe-4S ferredoxins"/>
    <property type="match status" value="1"/>
</dbReference>
<dbReference type="GO" id="GO:0051539">
    <property type="term" value="F:4 iron, 4 sulfur cluster binding"/>
    <property type="evidence" value="ECO:0007669"/>
    <property type="project" value="UniProtKB-KW"/>
</dbReference>
<feature type="region of interest" description="Disordered" evidence="5">
    <location>
        <begin position="648"/>
        <end position="676"/>
    </location>
</feature>
<dbReference type="GO" id="GO:0046872">
    <property type="term" value="F:metal ion binding"/>
    <property type="evidence" value="ECO:0007669"/>
    <property type="project" value="UniProtKB-KW"/>
</dbReference>
<keyword evidence="1" id="KW-0004">4Fe-4S</keyword>
<dbReference type="PANTHER" id="PTHR43687">
    <property type="entry name" value="ADENYLYLSULFATE REDUCTASE, BETA SUBUNIT"/>
    <property type="match status" value="1"/>
</dbReference>
<evidence type="ECO:0000256" key="1">
    <source>
        <dbReference type="ARBA" id="ARBA00022485"/>
    </source>
</evidence>
<feature type="domain" description="4Fe-4S ferredoxin-type" evidence="6">
    <location>
        <begin position="545"/>
        <end position="574"/>
    </location>
</feature>
<proteinExistence type="predicted"/>
<dbReference type="AlphaFoldDB" id="A0AAF1KL26"/>
<comment type="caution">
    <text evidence="7">The sequence shown here is derived from an EMBL/GenBank/DDBJ whole genome shotgun (WGS) entry which is preliminary data.</text>
</comment>
<dbReference type="PROSITE" id="PS00198">
    <property type="entry name" value="4FE4S_FER_1"/>
    <property type="match status" value="3"/>
</dbReference>
<gene>
    <name evidence="7" type="ORF">GXW79_03910</name>
</gene>
<feature type="compositionally biased region" description="Basic and acidic residues" evidence="5">
    <location>
        <begin position="659"/>
        <end position="676"/>
    </location>
</feature>
<dbReference type="Pfam" id="PF12838">
    <property type="entry name" value="Fer4_7"/>
    <property type="match status" value="2"/>
</dbReference>
<evidence type="ECO:0000313" key="7">
    <source>
        <dbReference type="EMBL" id="MBR0654221.1"/>
    </source>
</evidence>